<dbReference type="EMBL" id="JAAQHG020000003">
    <property type="protein sequence ID" value="KAL1590129.1"/>
    <property type="molecule type" value="Genomic_DNA"/>
</dbReference>
<evidence type="ECO:0000313" key="2">
    <source>
        <dbReference type="EMBL" id="KAL1590129.1"/>
    </source>
</evidence>
<sequence length="866" mass="93567">MSVMEAPYTIASLPKPLDAENGNIYASPVYSFRGLKKRKRHEVVVGVDGESLNIYNVQSQSVVASYAIPPQSHLCCPPSSVYLRRNGDAPAERHTYAALKDARTQSKCRIVRFVERIGEGASFAAPIKSEVKLQHAPFALEALPPATEGVAPTTQLLVSYHDGTVDCITPDGGRIDWKYTGDGITTQQVEQATTVDFDTARKGILKERQDLATAVSASISGSSLLFMRIARTKKEAALQIFKVRNASLQQAGSSMSGLDFLESIVLPESSRESSDETAWEVHAATGQITQLSGGRLTIYDLTTLSPRIQVRLGNSTEPIISSTRTSTSTILTISTGAAKLYESRFGSMQASVPLSSSSTAGQSKKRKRETSSDVDDGVRVVSSFSDVGLVAAIDGTQLISFQISGETRETKRGRAAGSSLIDAIGKASRTSSEPSSAAGNQWEHWKANVKRLADASDVDALEEFLVKDLALVATGGGDSEDDVFQLSTESFDPNNVDRQKALYLLGVIFAKPGEANNLALAVRSPIIIQWLALAGFLTADYLSKTFQKPVGVGELARALGTADESFELLHDLIELPVFFEVEEVVEALKIVIESLDTPSSDISQLALPPPAPTDADMDMDLGDADSNFEVETRAAEKELHHAFSALQNGLEVRSQSLRLIFARLRSFSQKAVKAALRERLSQKELVFFIQVLRIELAEGGWTSRYIDVGNDEFANRIEASDKQPGSTAEHVKGPSDQAIRHIGQLLMCAIDAISTSGWLVGLSGNVDTTQEILDSVRAEVSASLEGCIEAKTLERLLAELEKYADDAAKAGISAVPADDLEASALPLGCRVEGPRRSTKEGKKSKLDIAREKDLRVGKYSIDRIRI</sequence>
<comment type="caution">
    <text evidence="2">The sequence shown here is derived from an EMBL/GenBank/DDBJ whole genome shotgun (WGS) entry which is preliminary data.</text>
</comment>
<feature type="compositionally biased region" description="Polar residues" evidence="1">
    <location>
        <begin position="351"/>
        <end position="362"/>
    </location>
</feature>
<gene>
    <name evidence="2" type="ORF">WHR41_01263</name>
</gene>
<proteinExistence type="predicted"/>
<organism evidence="2 3">
    <name type="scientific">Cladosporium halotolerans</name>
    <dbReference type="NCBI Taxonomy" id="1052096"/>
    <lineage>
        <taxon>Eukaryota</taxon>
        <taxon>Fungi</taxon>
        <taxon>Dikarya</taxon>
        <taxon>Ascomycota</taxon>
        <taxon>Pezizomycotina</taxon>
        <taxon>Dothideomycetes</taxon>
        <taxon>Dothideomycetidae</taxon>
        <taxon>Cladosporiales</taxon>
        <taxon>Cladosporiaceae</taxon>
        <taxon>Cladosporium</taxon>
    </lineage>
</organism>
<accession>A0AB34KYM7</accession>
<keyword evidence="3" id="KW-1185">Reference proteome</keyword>
<evidence type="ECO:0000313" key="3">
    <source>
        <dbReference type="Proteomes" id="UP000803884"/>
    </source>
</evidence>
<name>A0AB34KYM7_9PEZI</name>
<dbReference type="Proteomes" id="UP000803884">
    <property type="component" value="Unassembled WGS sequence"/>
</dbReference>
<feature type="region of interest" description="Disordered" evidence="1">
    <location>
        <begin position="351"/>
        <end position="372"/>
    </location>
</feature>
<reference evidence="2 3" key="1">
    <citation type="journal article" date="2020" name="Microbiol. Resour. Announc.">
        <title>Draft Genome Sequence of a Cladosporium Species Isolated from the Mesophotic Ascidian Didemnum maculosum.</title>
        <authorList>
            <person name="Gioti A."/>
            <person name="Siaperas R."/>
            <person name="Nikolaivits E."/>
            <person name="Le Goff G."/>
            <person name="Ouazzani J."/>
            <person name="Kotoulas G."/>
            <person name="Topakas E."/>
        </authorList>
    </citation>
    <scope>NUCLEOTIDE SEQUENCE [LARGE SCALE GENOMIC DNA]</scope>
    <source>
        <strain evidence="2 3">TM138-S3</strain>
    </source>
</reference>
<dbReference type="RefSeq" id="XP_069233234.1">
    <property type="nucleotide sequence ID" value="XM_069369869.1"/>
</dbReference>
<dbReference type="GeneID" id="96002707"/>
<dbReference type="AlphaFoldDB" id="A0AB34KYM7"/>
<evidence type="ECO:0000256" key="1">
    <source>
        <dbReference type="SAM" id="MobiDB-lite"/>
    </source>
</evidence>
<protein>
    <submittedName>
        <fullName evidence="2">Uncharacterized protein</fullName>
    </submittedName>
</protein>